<evidence type="ECO:0000256" key="5">
    <source>
        <dbReference type="ARBA" id="ARBA00022643"/>
    </source>
</evidence>
<evidence type="ECO:0000256" key="3">
    <source>
        <dbReference type="ARBA" id="ARBA00012393"/>
    </source>
</evidence>
<gene>
    <name evidence="13" type="ORF">ACFQ5J_05755</name>
</gene>
<reference evidence="14" key="1">
    <citation type="journal article" date="2019" name="Int. J. Syst. Evol. Microbiol.">
        <title>The Global Catalogue of Microorganisms (GCM) 10K type strain sequencing project: providing services to taxonomists for standard genome sequencing and annotation.</title>
        <authorList>
            <consortium name="The Broad Institute Genomics Platform"/>
            <consortium name="The Broad Institute Genome Sequencing Center for Infectious Disease"/>
            <person name="Wu L."/>
            <person name="Ma J."/>
        </authorList>
    </citation>
    <scope>NUCLEOTIDE SEQUENCE [LARGE SCALE GENOMIC DNA]</scope>
    <source>
        <strain evidence="14">CCM 8903</strain>
    </source>
</reference>
<dbReference type="SUPFAM" id="SSF52374">
    <property type="entry name" value="Nucleotidylyl transferase"/>
    <property type="match status" value="1"/>
</dbReference>
<dbReference type="RefSeq" id="WP_125752803.1">
    <property type="nucleotide sequence ID" value="NZ_JBHTON010000014.1"/>
</dbReference>
<dbReference type="Pfam" id="PF06574">
    <property type="entry name" value="FAD_syn"/>
    <property type="match status" value="1"/>
</dbReference>
<keyword evidence="7" id="KW-0548">Nucleotidyltransferase</keyword>
<dbReference type="EC" id="2.7.7.2" evidence="3"/>
<keyword evidence="5" id="KW-0288">FMN</keyword>
<keyword evidence="14" id="KW-1185">Reference proteome</keyword>
<dbReference type="EMBL" id="JBHTON010000014">
    <property type="protein sequence ID" value="MFD1484730.1"/>
    <property type="molecule type" value="Genomic_DNA"/>
</dbReference>
<comment type="caution">
    <text evidence="13">The sequence shown here is derived from an EMBL/GenBank/DDBJ whole genome shotgun (WGS) entry which is preliminary data.</text>
</comment>
<evidence type="ECO:0000256" key="9">
    <source>
        <dbReference type="ARBA" id="ARBA00022827"/>
    </source>
</evidence>
<comment type="similarity">
    <text evidence="2">Belongs to the RibF family.</text>
</comment>
<keyword evidence="8" id="KW-0547">Nucleotide-binding</keyword>
<evidence type="ECO:0000256" key="11">
    <source>
        <dbReference type="ARBA" id="ARBA00049494"/>
    </source>
</evidence>
<organism evidence="13 14">
    <name type="scientific">Lacticaseibacillus baoqingensis</name>
    <dbReference type="NCBI Taxonomy" id="2486013"/>
    <lineage>
        <taxon>Bacteria</taxon>
        <taxon>Bacillati</taxon>
        <taxon>Bacillota</taxon>
        <taxon>Bacilli</taxon>
        <taxon>Lactobacillales</taxon>
        <taxon>Lactobacillaceae</taxon>
        <taxon>Lacticaseibacillus</taxon>
    </lineage>
</organism>
<evidence type="ECO:0000256" key="6">
    <source>
        <dbReference type="ARBA" id="ARBA00022679"/>
    </source>
</evidence>
<dbReference type="Gene3D" id="3.40.50.620">
    <property type="entry name" value="HUPs"/>
    <property type="match status" value="1"/>
</dbReference>
<evidence type="ECO:0000259" key="12">
    <source>
        <dbReference type="Pfam" id="PF06574"/>
    </source>
</evidence>
<keyword evidence="9" id="KW-0274">FAD</keyword>
<dbReference type="Proteomes" id="UP001597252">
    <property type="component" value="Unassembled WGS sequence"/>
</dbReference>
<evidence type="ECO:0000313" key="13">
    <source>
        <dbReference type="EMBL" id="MFD1484730.1"/>
    </source>
</evidence>
<evidence type="ECO:0000256" key="1">
    <source>
        <dbReference type="ARBA" id="ARBA00004726"/>
    </source>
</evidence>
<sequence>MEQIRLNTTNIATFSGAKPCVLALGFFDGVHRGHQRVIAMAKQLAVARKLPLAVMTFDQHASQVFASPASARFRYLTTLTQKAAIMAQLGVDRLYVVHFDAAFASLAPAAFVTDYLVKLRACQVVAGFDYTFGQGGRAGVQALTHLAAKRFETTVVSEYQQGCQKISSTRIRQLVATGKLEAAEALLGHPYQVAFTALGKDLVPVIAQQLPPAGFWQATTATGEQVLVHLVDQRVYGLAAAGIVQLRIDQAQIVQAFG</sequence>
<dbReference type="PANTHER" id="PTHR22749:SF6">
    <property type="entry name" value="RIBOFLAVIN KINASE"/>
    <property type="match status" value="1"/>
</dbReference>
<keyword evidence="4" id="KW-0285">Flavoprotein</keyword>
<dbReference type="CDD" id="cd02064">
    <property type="entry name" value="FAD_synthetase_N"/>
    <property type="match status" value="1"/>
</dbReference>
<evidence type="ECO:0000256" key="8">
    <source>
        <dbReference type="ARBA" id="ARBA00022741"/>
    </source>
</evidence>
<name>A0ABW4E4C2_9LACO</name>
<protein>
    <recommendedName>
        <fullName evidence="3">FAD synthase</fullName>
        <ecNumber evidence="3">2.7.7.2</ecNumber>
    </recommendedName>
</protein>
<comment type="catalytic activity">
    <reaction evidence="11">
        <text>FMN + ATP + H(+) = FAD + diphosphate</text>
        <dbReference type="Rhea" id="RHEA:17237"/>
        <dbReference type="ChEBI" id="CHEBI:15378"/>
        <dbReference type="ChEBI" id="CHEBI:30616"/>
        <dbReference type="ChEBI" id="CHEBI:33019"/>
        <dbReference type="ChEBI" id="CHEBI:57692"/>
        <dbReference type="ChEBI" id="CHEBI:58210"/>
        <dbReference type="EC" id="2.7.7.2"/>
    </reaction>
</comment>
<evidence type="ECO:0000256" key="10">
    <source>
        <dbReference type="ARBA" id="ARBA00022840"/>
    </source>
</evidence>
<dbReference type="InterPro" id="IPR015864">
    <property type="entry name" value="FAD_synthase"/>
</dbReference>
<proteinExistence type="inferred from homology"/>
<keyword evidence="6" id="KW-0808">Transferase</keyword>
<keyword evidence="10" id="KW-0067">ATP-binding</keyword>
<accession>A0ABW4E4C2</accession>
<dbReference type="InterPro" id="IPR023468">
    <property type="entry name" value="Riboflavin_kinase"/>
</dbReference>
<comment type="pathway">
    <text evidence="1">Cofactor biosynthesis; FAD biosynthesis; FAD from FMN: step 1/1.</text>
</comment>
<feature type="domain" description="FAD synthetase" evidence="12">
    <location>
        <begin position="18"/>
        <end position="170"/>
    </location>
</feature>
<evidence type="ECO:0000313" key="14">
    <source>
        <dbReference type="Proteomes" id="UP001597252"/>
    </source>
</evidence>
<evidence type="ECO:0000256" key="4">
    <source>
        <dbReference type="ARBA" id="ARBA00022630"/>
    </source>
</evidence>
<dbReference type="InterPro" id="IPR014729">
    <property type="entry name" value="Rossmann-like_a/b/a_fold"/>
</dbReference>
<evidence type="ECO:0000256" key="2">
    <source>
        <dbReference type="ARBA" id="ARBA00010214"/>
    </source>
</evidence>
<dbReference type="PANTHER" id="PTHR22749">
    <property type="entry name" value="RIBOFLAVIN KINASE/FMN ADENYLYLTRANSFERASE"/>
    <property type="match status" value="1"/>
</dbReference>
<evidence type="ECO:0000256" key="7">
    <source>
        <dbReference type="ARBA" id="ARBA00022695"/>
    </source>
</evidence>